<organism evidence="2 3">
    <name type="scientific">Atopomonas hussainii</name>
    <dbReference type="NCBI Taxonomy" id="1429083"/>
    <lineage>
        <taxon>Bacteria</taxon>
        <taxon>Pseudomonadati</taxon>
        <taxon>Pseudomonadota</taxon>
        <taxon>Gammaproteobacteria</taxon>
        <taxon>Pseudomonadales</taxon>
        <taxon>Pseudomonadaceae</taxon>
        <taxon>Atopomonas</taxon>
    </lineage>
</organism>
<keyword evidence="3" id="KW-1185">Reference proteome</keyword>
<feature type="chain" id="PRO_5010260229" description="Lipoprotein" evidence="1">
    <location>
        <begin position="28"/>
        <end position="134"/>
    </location>
</feature>
<evidence type="ECO:0000256" key="1">
    <source>
        <dbReference type="SAM" id="SignalP"/>
    </source>
</evidence>
<proteinExistence type="predicted"/>
<dbReference type="Proteomes" id="UP000185766">
    <property type="component" value="Unassembled WGS sequence"/>
</dbReference>
<evidence type="ECO:0000313" key="3">
    <source>
        <dbReference type="Proteomes" id="UP000185766"/>
    </source>
</evidence>
<dbReference type="EMBL" id="FOAS01000003">
    <property type="protein sequence ID" value="SEK52057.1"/>
    <property type="molecule type" value="Genomic_DNA"/>
</dbReference>
<protein>
    <recommendedName>
        <fullName evidence="4">Lipoprotein</fullName>
    </recommendedName>
</protein>
<name>A0A1H7HQV6_9GAMM</name>
<feature type="signal peptide" evidence="1">
    <location>
        <begin position="1"/>
        <end position="27"/>
    </location>
</feature>
<dbReference type="PROSITE" id="PS51257">
    <property type="entry name" value="PROKAR_LIPOPROTEIN"/>
    <property type="match status" value="1"/>
</dbReference>
<reference evidence="2 3" key="1">
    <citation type="submission" date="2016-10" db="EMBL/GenBank/DDBJ databases">
        <authorList>
            <person name="de Groot N.N."/>
        </authorList>
    </citation>
    <scope>NUCLEOTIDE SEQUENCE [LARGE SCALE GENOMIC DNA]</scope>
    <source>
        <strain evidence="2 3">JCM 19513</strain>
    </source>
</reference>
<dbReference type="STRING" id="1429083.GCA_001885685_01643"/>
<accession>A0A1H7HQV6</accession>
<keyword evidence="1" id="KW-0732">Signal</keyword>
<dbReference type="AlphaFoldDB" id="A0A1H7HQV6"/>
<sequence>MARLSTFQSAKTLLRCLAALFMAALLAGCTVKTDSISQASVTQWQNGKLQGEVKPLSPVATAQFDAWLTDHRWGWLPVHGTFLPALTISLTHTDGTVSTANLRKDSLVIGDYQLRLADAEYEYLRNLLSSPENR</sequence>
<evidence type="ECO:0000313" key="2">
    <source>
        <dbReference type="EMBL" id="SEK52057.1"/>
    </source>
</evidence>
<gene>
    <name evidence="2" type="ORF">SAMN05216214_10347</name>
</gene>
<evidence type="ECO:0008006" key="4">
    <source>
        <dbReference type="Google" id="ProtNLM"/>
    </source>
</evidence>